<keyword evidence="1" id="KW-0805">Transcription regulation</keyword>
<dbReference type="InterPro" id="IPR008920">
    <property type="entry name" value="TF_FadR/GntR_C"/>
</dbReference>
<dbReference type="SUPFAM" id="SSF48008">
    <property type="entry name" value="GntR ligand-binding domain-like"/>
    <property type="match status" value="1"/>
</dbReference>
<gene>
    <name evidence="5" type="ORF">BBD42_07360</name>
</gene>
<accession>A0A1B2DF37</accession>
<dbReference type="InterPro" id="IPR000524">
    <property type="entry name" value="Tscrpt_reg_HTH_GntR"/>
</dbReference>
<dbReference type="AlphaFoldDB" id="A0A1B2DF37"/>
<dbReference type="Pfam" id="PF07729">
    <property type="entry name" value="FCD"/>
    <property type="match status" value="1"/>
</dbReference>
<proteinExistence type="predicted"/>
<dbReference type="EMBL" id="CP016808">
    <property type="protein sequence ID" value="ANY66306.1"/>
    <property type="molecule type" value="Genomic_DNA"/>
</dbReference>
<evidence type="ECO:0000256" key="2">
    <source>
        <dbReference type="ARBA" id="ARBA00023125"/>
    </source>
</evidence>
<dbReference type="Gene3D" id="1.20.120.530">
    <property type="entry name" value="GntR ligand-binding domain-like"/>
    <property type="match status" value="1"/>
</dbReference>
<dbReference type="CDD" id="cd07377">
    <property type="entry name" value="WHTH_GntR"/>
    <property type="match status" value="1"/>
</dbReference>
<organism evidence="5">
    <name type="scientific">Paenibacillus sp. BIHB 4019</name>
    <dbReference type="NCBI Taxonomy" id="1870819"/>
    <lineage>
        <taxon>Bacteria</taxon>
        <taxon>Bacillati</taxon>
        <taxon>Bacillota</taxon>
        <taxon>Bacilli</taxon>
        <taxon>Bacillales</taxon>
        <taxon>Paenibacillaceae</taxon>
        <taxon>Paenibacillus</taxon>
    </lineage>
</organism>
<reference evidence="5" key="1">
    <citation type="submission" date="2016-08" db="EMBL/GenBank/DDBJ databases">
        <title>Complete Genome Seqeunce of Paenibacillus sp. BIHB 4019 from tea rhizoplane.</title>
        <authorList>
            <person name="Thakur R."/>
            <person name="Swarnkar M.K."/>
            <person name="Gulati A."/>
        </authorList>
    </citation>
    <scope>NUCLEOTIDE SEQUENCE [LARGE SCALE GENOMIC DNA]</scope>
    <source>
        <strain evidence="5">BIHB4019</strain>
    </source>
</reference>
<dbReference type="SMART" id="SM00895">
    <property type="entry name" value="FCD"/>
    <property type="match status" value="1"/>
</dbReference>
<keyword evidence="3" id="KW-0804">Transcription</keyword>
<protein>
    <recommendedName>
        <fullName evidence="4">HTH gntR-type domain-containing protein</fullName>
    </recommendedName>
</protein>
<dbReference type="Pfam" id="PF00392">
    <property type="entry name" value="GntR"/>
    <property type="match status" value="1"/>
</dbReference>
<dbReference type="Gene3D" id="1.10.10.10">
    <property type="entry name" value="Winged helix-like DNA-binding domain superfamily/Winged helix DNA-binding domain"/>
    <property type="match status" value="1"/>
</dbReference>
<dbReference type="InterPro" id="IPR036388">
    <property type="entry name" value="WH-like_DNA-bd_sf"/>
</dbReference>
<evidence type="ECO:0000313" key="5">
    <source>
        <dbReference type="EMBL" id="ANY66306.1"/>
    </source>
</evidence>
<dbReference type="SUPFAM" id="SSF46785">
    <property type="entry name" value="Winged helix' DNA-binding domain"/>
    <property type="match status" value="1"/>
</dbReference>
<dbReference type="InterPro" id="IPR011711">
    <property type="entry name" value="GntR_C"/>
</dbReference>
<evidence type="ECO:0000256" key="1">
    <source>
        <dbReference type="ARBA" id="ARBA00023015"/>
    </source>
</evidence>
<keyword evidence="2" id="KW-0238">DNA-binding</keyword>
<dbReference type="SMART" id="SM00345">
    <property type="entry name" value="HTH_GNTR"/>
    <property type="match status" value="1"/>
</dbReference>
<evidence type="ECO:0000259" key="4">
    <source>
        <dbReference type="PROSITE" id="PS50949"/>
    </source>
</evidence>
<sequence length="212" mass="24216">MGIMKIAHEDLDQLTYKSLKKMILDGQLRQGEKIVQDNLASLLGVSRTPLRRAISQLVQERLIETSGRGTFVKSYSPDEIIAAFEIRAVLEGLASRLCVRYMTDEEIQELEDLFTKAMSQITEEDWTAYREADREFHNRISRHAKSDMLSGILDQFQVLGITYLKGLMRSPQETITDHMDIIQALKKRSESEAEQAAISHIRKSIESLSKND</sequence>
<dbReference type="PROSITE" id="PS50949">
    <property type="entry name" value="HTH_GNTR"/>
    <property type="match status" value="1"/>
</dbReference>
<dbReference type="GO" id="GO:0003700">
    <property type="term" value="F:DNA-binding transcription factor activity"/>
    <property type="evidence" value="ECO:0007669"/>
    <property type="project" value="InterPro"/>
</dbReference>
<dbReference type="GO" id="GO:0003677">
    <property type="term" value="F:DNA binding"/>
    <property type="evidence" value="ECO:0007669"/>
    <property type="project" value="UniProtKB-KW"/>
</dbReference>
<feature type="domain" description="HTH gntR-type" evidence="4">
    <location>
        <begin position="9"/>
        <end position="75"/>
    </location>
</feature>
<name>A0A1B2DF37_9BACL</name>
<dbReference type="PANTHER" id="PTHR43537:SF51">
    <property type="entry name" value="HTH-TYPE TRANSCRIPTIONAL REGULATOR LGOR-RELATED"/>
    <property type="match status" value="1"/>
</dbReference>
<dbReference type="InterPro" id="IPR036390">
    <property type="entry name" value="WH_DNA-bd_sf"/>
</dbReference>
<dbReference type="PANTHER" id="PTHR43537">
    <property type="entry name" value="TRANSCRIPTIONAL REGULATOR, GNTR FAMILY"/>
    <property type="match status" value="1"/>
</dbReference>
<evidence type="ECO:0000256" key="3">
    <source>
        <dbReference type="ARBA" id="ARBA00023163"/>
    </source>
</evidence>